<evidence type="ECO:0000313" key="3">
    <source>
        <dbReference type="Proteomes" id="UP000027265"/>
    </source>
</evidence>
<feature type="region of interest" description="Disordered" evidence="1">
    <location>
        <begin position="1"/>
        <end position="46"/>
    </location>
</feature>
<gene>
    <name evidence="2" type="ORF">JAAARDRAFT_199430</name>
</gene>
<dbReference type="HOGENOM" id="CLU_2360031_0_0_1"/>
<dbReference type="Proteomes" id="UP000027265">
    <property type="component" value="Unassembled WGS sequence"/>
</dbReference>
<proteinExistence type="predicted"/>
<reference evidence="3" key="1">
    <citation type="journal article" date="2014" name="Proc. Natl. Acad. Sci. U.S.A.">
        <title>Extensive sampling of basidiomycete genomes demonstrates inadequacy of the white-rot/brown-rot paradigm for wood decay fungi.</title>
        <authorList>
            <person name="Riley R."/>
            <person name="Salamov A.A."/>
            <person name="Brown D.W."/>
            <person name="Nagy L.G."/>
            <person name="Floudas D."/>
            <person name="Held B.W."/>
            <person name="Levasseur A."/>
            <person name="Lombard V."/>
            <person name="Morin E."/>
            <person name="Otillar R."/>
            <person name="Lindquist E.A."/>
            <person name="Sun H."/>
            <person name="LaButti K.M."/>
            <person name="Schmutz J."/>
            <person name="Jabbour D."/>
            <person name="Luo H."/>
            <person name="Baker S.E."/>
            <person name="Pisabarro A.G."/>
            <person name="Walton J.D."/>
            <person name="Blanchette R.A."/>
            <person name="Henrissat B."/>
            <person name="Martin F."/>
            <person name="Cullen D."/>
            <person name="Hibbett D.S."/>
            <person name="Grigoriev I.V."/>
        </authorList>
    </citation>
    <scope>NUCLEOTIDE SEQUENCE [LARGE SCALE GENOMIC DNA]</scope>
    <source>
        <strain evidence="3">MUCL 33604</strain>
    </source>
</reference>
<dbReference type="EMBL" id="KL197752">
    <property type="protein sequence ID" value="KDQ51040.1"/>
    <property type="molecule type" value="Genomic_DNA"/>
</dbReference>
<protein>
    <submittedName>
        <fullName evidence="2">Uncharacterized protein</fullName>
    </submittedName>
</protein>
<dbReference type="AlphaFoldDB" id="A0A067PB39"/>
<organism evidence="2 3">
    <name type="scientific">Jaapia argillacea MUCL 33604</name>
    <dbReference type="NCBI Taxonomy" id="933084"/>
    <lineage>
        <taxon>Eukaryota</taxon>
        <taxon>Fungi</taxon>
        <taxon>Dikarya</taxon>
        <taxon>Basidiomycota</taxon>
        <taxon>Agaricomycotina</taxon>
        <taxon>Agaricomycetes</taxon>
        <taxon>Agaricomycetidae</taxon>
        <taxon>Jaapiales</taxon>
        <taxon>Jaapiaceae</taxon>
        <taxon>Jaapia</taxon>
    </lineage>
</organism>
<sequence length="96" mass="10940">MMEVLRRFEQDQLEVEGDLEDDGEDEDEEANGEEEENDLKKRMKNVDLNSASPETLWSFLTPSKRTTFLAALTNPSSELTQQLLSSSDLETELVET</sequence>
<dbReference type="InParanoid" id="A0A067PB39"/>
<name>A0A067PB39_9AGAM</name>
<feature type="compositionally biased region" description="Basic and acidic residues" evidence="1">
    <location>
        <begin position="1"/>
        <end position="10"/>
    </location>
</feature>
<evidence type="ECO:0000256" key="1">
    <source>
        <dbReference type="SAM" id="MobiDB-lite"/>
    </source>
</evidence>
<dbReference type="STRING" id="933084.A0A067PB39"/>
<evidence type="ECO:0000313" key="2">
    <source>
        <dbReference type="EMBL" id="KDQ51040.1"/>
    </source>
</evidence>
<feature type="compositionally biased region" description="Acidic residues" evidence="1">
    <location>
        <begin position="11"/>
        <end position="37"/>
    </location>
</feature>
<keyword evidence="3" id="KW-1185">Reference proteome</keyword>
<accession>A0A067PB39</accession>
<dbReference type="OrthoDB" id="18412at2759"/>